<sequence>MDEAGKPWSRHKADSLEEIARICTFSNEPLLLVESTSPDAKLLVHLADARIPVLIAAPHFLPLLAIKLQAEDGDVLSCWRQLSEETAVLITAAANEAAIIIRPADVQSRSTRTVSFSAWELAEPTFERAASFCPDSTLLSTEEELGALHGLLADLPPEIMLYCQAMEERLLGRELRVPIPVTGLVLSDDFTPFLGDMEVVGEPRGLLCGPFVRLPTGSWTVRVAVEVSESILGAAWVADVFVYKDNAGVSHARLDGFASSATHLEVSMSFVVQDPHDPYEFRFALSDTLLTKGTLQVASIIVESQS</sequence>
<keyword evidence="2" id="KW-1185">Reference proteome</keyword>
<name>A0A4R5UIH3_9HYPH</name>
<proteinExistence type="predicted"/>
<gene>
    <name evidence="1" type="ORF">E2F50_06690</name>
</gene>
<dbReference type="Proteomes" id="UP000295238">
    <property type="component" value="Unassembled WGS sequence"/>
</dbReference>
<accession>A0A4R5UIH3</accession>
<dbReference type="RefSeq" id="WP_133315320.1">
    <property type="nucleotide sequence ID" value="NZ_SMTL01000002.1"/>
</dbReference>
<dbReference type="OrthoDB" id="7207000at2"/>
<dbReference type="EMBL" id="SMTL01000002">
    <property type="protein sequence ID" value="TDK36610.1"/>
    <property type="molecule type" value="Genomic_DNA"/>
</dbReference>
<dbReference type="AlphaFoldDB" id="A0A4R5UIH3"/>
<evidence type="ECO:0000313" key="1">
    <source>
        <dbReference type="EMBL" id="TDK36610.1"/>
    </source>
</evidence>
<protein>
    <submittedName>
        <fullName evidence="1">Uncharacterized protein</fullName>
    </submittedName>
</protein>
<comment type="caution">
    <text evidence="1">The sequence shown here is derived from an EMBL/GenBank/DDBJ whole genome shotgun (WGS) entry which is preliminary data.</text>
</comment>
<evidence type="ECO:0000313" key="2">
    <source>
        <dbReference type="Proteomes" id="UP000295238"/>
    </source>
</evidence>
<organism evidence="1 2">
    <name type="scientific">Rhizobium deserti</name>
    <dbReference type="NCBI Taxonomy" id="2547961"/>
    <lineage>
        <taxon>Bacteria</taxon>
        <taxon>Pseudomonadati</taxon>
        <taxon>Pseudomonadota</taxon>
        <taxon>Alphaproteobacteria</taxon>
        <taxon>Hyphomicrobiales</taxon>
        <taxon>Rhizobiaceae</taxon>
        <taxon>Rhizobium/Agrobacterium group</taxon>
        <taxon>Rhizobium</taxon>
    </lineage>
</organism>
<reference evidence="1 2" key="1">
    <citation type="submission" date="2019-03" db="EMBL/GenBank/DDBJ databases">
        <title>Rhizobium sp. nov., an bacterium isolated from biocrust in Mu Us Desert.</title>
        <authorList>
            <person name="Lixiong L."/>
        </authorList>
    </citation>
    <scope>NUCLEOTIDE SEQUENCE [LARGE SCALE GENOMIC DNA]</scope>
    <source>
        <strain evidence="1 2">SPY-1</strain>
    </source>
</reference>